<dbReference type="EMBL" id="JBHSHC010000041">
    <property type="protein sequence ID" value="MFC4767003.1"/>
    <property type="molecule type" value="Genomic_DNA"/>
</dbReference>
<dbReference type="PANTHER" id="PTHR37310">
    <property type="entry name" value="CYTOPLASMIC PROTEIN-RELATED"/>
    <property type="match status" value="1"/>
</dbReference>
<sequence>MPTPDPKELLHEILQGVQETQKAVKEIEVKVASSVVRSAPPMMMVTSTQKTLHDCMTMCEQMILTAQRMPDVHARFAQLVLLRDCADICELCAKFMARHSPFTKSLCQLCAHMCETCAKECLKFPDRESQMCAQMLLKCAEECRVFAAR</sequence>
<dbReference type="InterPro" id="IPR005560">
    <property type="entry name" value="Csp_YhjQ"/>
</dbReference>
<gene>
    <name evidence="1" type="ORF">ACFO8Q_06430</name>
</gene>
<dbReference type="CDD" id="cd08026">
    <property type="entry name" value="DUF326"/>
    <property type="match status" value="1"/>
</dbReference>
<dbReference type="RefSeq" id="WP_380024892.1">
    <property type="nucleotide sequence ID" value="NZ_JBHSHC010000041.1"/>
</dbReference>
<organism evidence="1 2">
    <name type="scientific">Effusibacillus consociatus</name>
    <dbReference type="NCBI Taxonomy" id="1117041"/>
    <lineage>
        <taxon>Bacteria</taxon>
        <taxon>Bacillati</taxon>
        <taxon>Bacillota</taxon>
        <taxon>Bacilli</taxon>
        <taxon>Bacillales</taxon>
        <taxon>Alicyclobacillaceae</taxon>
        <taxon>Effusibacillus</taxon>
    </lineage>
</organism>
<dbReference type="Gene3D" id="1.20.1270.360">
    <property type="match status" value="1"/>
</dbReference>
<dbReference type="PANTHER" id="PTHR37310:SF1">
    <property type="entry name" value="CYTOPLASMIC PROTEIN"/>
    <property type="match status" value="1"/>
</dbReference>
<name>A0ABV9PZ67_9BACL</name>
<dbReference type="Pfam" id="PF03860">
    <property type="entry name" value="Csp"/>
    <property type="match status" value="1"/>
</dbReference>
<reference evidence="2" key="1">
    <citation type="journal article" date="2019" name="Int. J. Syst. Evol. Microbiol.">
        <title>The Global Catalogue of Microorganisms (GCM) 10K type strain sequencing project: providing services to taxonomists for standard genome sequencing and annotation.</title>
        <authorList>
            <consortium name="The Broad Institute Genomics Platform"/>
            <consortium name="The Broad Institute Genome Sequencing Center for Infectious Disease"/>
            <person name="Wu L."/>
            <person name="Ma J."/>
        </authorList>
    </citation>
    <scope>NUCLEOTIDE SEQUENCE [LARGE SCALE GENOMIC DNA]</scope>
    <source>
        <strain evidence="2">WYCCWR 12678</strain>
    </source>
</reference>
<dbReference type="Proteomes" id="UP001596002">
    <property type="component" value="Unassembled WGS sequence"/>
</dbReference>
<dbReference type="InterPro" id="IPR044543">
    <property type="entry name" value="YHJQ-like"/>
</dbReference>
<evidence type="ECO:0000313" key="2">
    <source>
        <dbReference type="Proteomes" id="UP001596002"/>
    </source>
</evidence>
<proteinExistence type="predicted"/>
<comment type="caution">
    <text evidence="1">The sequence shown here is derived from an EMBL/GenBank/DDBJ whole genome shotgun (WGS) entry which is preliminary data.</text>
</comment>
<evidence type="ECO:0000313" key="1">
    <source>
        <dbReference type="EMBL" id="MFC4767003.1"/>
    </source>
</evidence>
<keyword evidence="2" id="KW-1185">Reference proteome</keyword>
<accession>A0ABV9PZ67</accession>
<protein>
    <submittedName>
        <fullName evidence="1">Four-helix bundle copper-binding protein</fullName>
    </submittedName>
</protein>